<evidence type="ECO:0000313" key="3">
    <source>
        <dbReference type="Proteomes" id="UP000765509"/>
    </source>
</evidence>
<dbReference type="EMBL" id="AVOT02030393">
    <property type="protein sequence ID" value="MBW0523576.1"/>
    <property type="molecule type" value="Genomic_DNA"/>
</dbReference>
<name>A0A9Q3EJS0_9BASI</name>
<evidence type="ECO:0000256" key="1">
    <source>
        <dbReference type="SAM" id="MobiDB-lite"/>
    </source>
</evidence>
<reference evidence="2" key="1">
    <citation type="submission" date="2021-03" db="EMBL/GenBank/DDBJ databases">
        <title>Draft genome sequence of rust myrtle Austropuccinia psidii MF-1, a brazilian biotype.</title>
        <authorList>
            <person name="Quecine M.C."/>
            <person name="Pachon D.M.R."/>
            <person name="Bonatelli M.L."/>
            <person name="Correr F.H."/>
            <person name="Franceschini L.M."/>
            <person name="Leite T.F."/>
            <person name="Margarido G.R.A."/>
            <person name="Almeida C.A."/>
            <person name="Ferrarezi J.A."/>
            <person name="Labate C.A."/>
        </authorList>
    </citation>
    <scope>NUCLEOTIDE SEQUENCE</scope>
    <source>
        <strain evidence="2">MF-1</strain>
    </source>
</reference>
<comment type="caution">
    <text evidence="2">The sequence shown here is derived from an EMBL/GenBank/DDBJ whole genome shotgun (WGS) entry which is preliminary data.</text>
</comment>
<feature type="compositionally biased region" description="Polar residues" evidence="1">
    <location>
        <begin position="54"/>
        <end position="64"/>
    </location>
</feature>
<dbReference type="AlphaFoldDB" id="A0A9Q3EJS0"/>
<keyword evidence="3" id="KW-1185">Reference proteome</keyword>
<feature type="compositionally biased region" description="Basic and acidic residues" evidence="1">
    <location>
        <begin position="40"/>
        <end position="53"/>
    </location>
</feature>
<feature type="region of interest" description="Disordered" evidence="1">
    <location>
        <begin position="22"/>
        <end position="64"/>
    </location>
</feature>
<proteinExistence type="predicted"/>
<dbReference type="Proteomes" id="UP000765509">
    <property type="component" value="Unassembled WGS sequence"/>
</dbReference>
<evidence type="ECO:0000313" key="2">
    <source>
        <dbReference type="EMBL" id="MBW0523576.1"/>
    </source>
</evidence>
<feature type="compositionally biased region" description="Low complexity" evidence="1">
    <location>
        <begin position="29"/>
        <end position="38"/>
    </location>
</feature>
<sequence length="108" mass="12181">MTKIKGKGEELSSVLIPEREIKSMSQITKSRSSSGKTLSSHKEQGDPEREERSTASFDISCPSENNSYFDQDELSALPKELQILQFFLTNILATKELFYGMRRNSKGS</sequence>
<protein>
    <submittedName>
        <fullName evidence="2">Uncharacterized protein</fullName>
    </submittedName>
</protein>
<organism evidence="2 3">
    <name type="scientific">Austropuccinia psidii MF-1</name>
    <dbReference type="NCBI Taxonomy" id="1389203"/>
    <lineage>
        <taxon>Eukaryota</taxon>
        <taxon>Fungi</taxon>
        <taxon>Dikarya</taxon>
        <taxon>Basidiomycota</taxon>
        <taxon>Pucciniomycotina</taxon>
        <taxon>Pucciniomycetes</taxon>
        <taxon>Pucciniales</taxon>
        <taxon>Sphaerophragmiaceae</taxon>
        <taxon>Austropuccinia</taxon>
    </lineage>
</organism>
<gene>
    <name evidence="2" type="ORF">O181_063291</name>
</gene>
<accession>A0A9Q3EJS0</accession>